<evidence type="ECO:0000256" key="10">
    <source>
        <dbReference type="SAM" id="MobiDB-lite"/>
    </source>
</evidence>
<protein>
    <recommendedName>
        <fullName evidence="15">Enhancer of mRNA-decapping protein 4 WD40 repeat region domain-containing protein</fullName>
    </recommendedName>
</protein>
<proteinExistence type="inferred from homology"/>
<name>A0ABD0UQL2_DENTH</name>
<evidence type="ECO:0000256" key="1">
    <source>
        <dbReference type="ARBA" id="ARBA00004201"/>
    </source>
</evidence>
<evidence type="ECO:0000313" key="13">
    <source>
        <dbReference type="EMBL" id="KAL0914825.1"/>
    </source>
</evidence>
<dbReference type="InterPro" id="IPR032401">
    <property type="entry name" value="EDC4_WD40"/>
</dbReference>
<dbReference type="PANTHER" id="PTHR15598">
    <property type="entry name" value="ENHANCER OF MRNA-DECAPPING PROTEIN 4"/>
    <property type="match status" value="1"/>
</dbReference>
<dbReference type="Pfam" id="PF21289">
    <property type="entry name" value="EDC4_C"/>
    <property type="match status" value="1"/>
</dbReference>
<dbReference type="InterPro" id="IPR001680">
    <property type="entry name" value="WD40_rpt"/>
</dbReference>
<feature type="repeat" description="WD" evidence="9">
    <location>
        <begin position="251"/>
        <end position="293"/>
    </location>
</feature>
<evidence type="ECO:0000256" key="7">
    <source>
        <dbReference type="ARBA" id="ARBA00022737"/>
    </source>
</evidence>
<feature type="compositionally biased region" description="Low complexity" evidence="10">
    <location>
        <begin position="103"/>
        <end position="113"/>
    </location>
</feature>
<dbReference type="InterPro" id="IPR015943">
    <property type="entry name" value="WD40/YVTN_repeat-like_dom_sf"/>
</dbReference>
<dbReference type="Proteomes" id="UP001552299">
    <property type="component" value="Unassembled WGS sequence"/>
</dbReference>
<comment type="similarity">
    <text evidence="2">Belongs to the WD repeat EDC4 family.</text>
</comment>
<feature type="compositionally biased region" description="Polar residues" evidence="10">
    <location>
        <begin position="1"/>
        <end position="12"/>
    </location>
</feature>
<dbReference type="InterPro" id="IPR044938">
    <property type="entry name" value="EDC4_C_sf"/>
</dbReference>
<keyword evidence="8" id="KW-0175">Coiled coil</keyword>
<feature type="compositionally biased region" description="Polar residues" evidence="10">
    <location>
        <begin position="951"/>
        <end position="961"/>
    </location>
</feature>
<keyword evidence="6" id="KW-0507">mRNA processing</keyword>
<gene>
    <name evidence="13" type="ORF">M5K25_015209</name>
</gene>
<feature type="region of interest" description="Disordered" evidence="10">
    <location>
        <begin position="1"/>
        <end position="39"/>
    </location>
</feature>
<dbReference type="SMART" id="SM00320">
    <property type="entry name" value="WD40"/>
    <property type="match status" value="3"/>
</dbReference>
<dbReference type="Gene3D" id="2.130.10.10">
    <property type="entry name" value="YVTN repeat-like/Quinoprotein amine dehydrogenase"/>
    <property type="match status" value="1"/>
</dbReference>
<keyword evidence="3" id="KW-0963">Cytoplasm</keyword>
<evidence type="ECO:0000313" key="14">
    <source>
        <dbReference type="Proteomes" id="UP001552299"/>
    </source>
</evidence>
<feature type="region of interest" description="Disordered" evidence="10">
    <location>
        <begin position="86"/>
        <end position="116"/>
    </location>
</feature>
<keyword evidence="14" id="KW-1185">Reference proteome</keyword>
<feature type="domain" description="Enhancer of mRNA-decapping protein 4 C-terminal" evidence="12">
    <location>
        <begin position="1267"/>
        <end position="1371"/>
    </location>
</feature>
<dbReference type="InterPro" id="IPR036322">
    <property type="entry name" value="WD40_repeat_dom_sf"/>
</dbReference>
<feature type="region of interest" description="Disordered" evidence="10">
    <location>
        <begin position="909"/>
        <end position="961"/>
    </location>
</feature>
<keyword evidence="4" id="KW-0597">Phosphoprotein</keyword>
<evidence type="ECO:0000256" key="4">
    <source>
        <dbReference type="ARBA" id="ARBA00022553"/>
    </source>
</evidence>
<dbReference type="GO" id="GO:0000932">
    <property type="term" value="C:P-body"/>
    <property type="evidence" value="ECO:0007669"/>
    <property type="project" value="UniProtKB-SubCell"/>
</dbReference>
<evidence type="ECO:0000256" key="8">
    <source>
        <dbReference type="ARBA" id="ARBA00023054"/>
    </source>
</evidence>
<accession>A0ABD0UQL2</accession>
<evidence type="ECO:0000256" key="3">
    <source>
        <dbReference type="ARBA" id="ARBA00022490"/>
    </source>
</evidence>
<feature type="region of interest" description="Disordered" evidence="10">
    <location>
        <begin position="831"/>
        <end position="859"/>
    </location>
</feature>
<evidence type="ECO:0000256" key="9">
    <source>
        <dbReference type="PROSITE-ProRule" id="PRU00221"/>
    </source>
</evidence>
<comment type="subcellular location">
    <subcellularLocation>
        <location evidence="1">Cytoplasm</location>
        <location evidence="1">P-body</location>
    </subcellularLocation>
</comment>
<evidence type="ECO:0008006" key="15">
    <source>
        <dbReference type="Google" id="ProtNLM"/>
    </source>
</evidence>
<evidence type="ECO:0000256" key="5">
    <source>
        <dbReference type="ARBA" id="ARBA00022574"/>
    </source>
</evidence>
<dbReference type="SUPFAM" id="SSF50978">
    <property type="entry name" value="WD40 repeat-like"/>
    <property type="match status" value="1"/>
</dbReference>
<sequence>MAFHGGNSNQFDMQKLFKPPNPLPNPNPNPNPNLNAPFLPPASYAAGVPHLPYQTVQPTGAFNYAPSTPPFHHHPFIHYPQETRQRPVVSYPVQPSNPPDPNSSPNSPGQNPGARLMALLGNTPSAQLDFAASMPPASAPTELPAMLHAVPSAPPAVMAVTQAQPARMPSTKMPRGRPLGGGERAVHDVESRLPGETQLPQLEVTPITKYTSDPGLVLGRQIAVNKTYICYGLKLGAIRVLNINTALRSLLRGHSQRVTDMAFFAEEVHLLASASVDGKVFVWKIDEGPDHEDKPQITGKLVLAIHLIGDRDYHPRICWHSHKQEILVVGIGNNVLRIDIPKVGRGVEFSADEPLKFSLEQLVDGVQLVGRHAAEVSDLSISQWMATRLASASNDGTVKIWDDRKTLPLLTLRPHEGQPVHSVSFLTSPQRPDHIVLLTSGPLNRELKLWSSATEEGWLLPSDSESWRCNQTLELRSSTEQRVEEVFFNQVVVMPQESLILLANAKKNAIYAVHIYYGPYPAATCMDYIADFTVTMPILSLTGTSDIFPDGEHVVQVYCVQTQAIQQYALSLAQCLPPVDNLLLAKDPCISHIYDGICSEGFSASELSRVPSDIPSAGASSMLSVGASNSENLFVYSPTFISSEANNIPDLPSSNIDIHPSAPPLPTVGTDNLHATSSPGPLDLGLSGRLSGSKGVSKGLEHGHSLGELDIYQEVADHHAKHGEHDGAGNMPNISLMNDNSGEDNLKTSPNDISMIQNSHLMFKLGGKTTHLVTPLEILSGVKPSSETISSNQRSDEVKVLDLICNSDLRHAEVVKVVDENVMDQTEEFITQKEANNTSHEIKDQPSSSPASNIKNDVPKEGDALNGLYNVNEVQVGDYVIAADAAERFSGNIEENVLKNTTDLSQRETGFVDIPASKTAKGKRQKIKQAQASGSSSPSSSPFNSIDSSNEPRSSTVVPPSEASFSQIMSIQELLNQILSMQKEMTKQINTAVSGPVTKEGRRVEFALGRSMEKSVKANIDALWARFLEENAKREKAERDHLQHITSLITNFINKDLPAALERMLKKEIPSIGTSITRSITPVIEKTISLTIVDSFQRGVGDKAVNQLEKSVNSKLEATITRQIQAQFQTAGRQALQDALRSSLESSLIPAFEQSCKSMFEQVDATFHKGMSEHNAAALQQFESTHTPLALSLRDAINSASSVAQNLTSELADGQRKLLALASGNAKSLNPMVMQQSNSSMVNLPEMLALSVQQVEAPLDPTKELSRLISEFKYDEAFTIALQRSDVSIVSWLCSQVDLHGICSMVPLPLNQGVLLALLQQLTCDISNDTSRKLAWMTDVAAAINPADPIITLHVRPIFEQVYNMLAHQRTLASMTTTEASSIRLIMHVINSVLLSCK</sequence>
<dbReference type="InterPro" id="IPR045152">
    <property type="entry name" value="EDC4-like"/>
</dbReference>
<dbReference type="PANTHER" id="PTHR15598:SF5">
    <property type="entry name" value="ENHANCER OF MRNA-DECAPPING PROTEIN 4"/>
    <property type="match status" value="1"/>
</dbReference>
<dbReference type="GO" id="GO:0006397">
    <property type="term" value="P:mRNA processing"/>
    <property type="evidence" value="ECO:0007669"/>
    <property type="project" value="UniProtKB-KW"/>
</dbReference>
<feature type="compositionally biased region" description="Pro residues" evidence="10">
    <location>
        <begin position="19"/>
        <end position="31"/>
    </location>
</feature>
<dbReference type="FunFam" id="1.10.220.100:FF:000001">
    <property type="entry name" value="Enhancer of mRNA-decapping protein 4"/>
    <property type="match status" value="1"/>
</dbReference>
<keyword evidence="7" id="KW-0677">Repeat</keyword>
<keyword evidence="5 9" id="KW-0853">WD repeat</keyword>
<feature type="repeat" description="WD" evidence="9">
    <location>
        <begin position="369"/>
        <end position="402"/>
    </location>
</feature>
<dbReference type="EMBL" id="JANQDX010000012">
    <property type="protein sequence ID" value="KAL0914825.1"/>
    <property type="molecule type" value="Genomic_DNA"/>
</dbReference>
<feature type="region of interest" description="Disordered" evidence="10">
    <location>
        <begin position="162"/>
        <end position="183"/>
    </location>
</feature>
<evidence type="ECO:0000256" key="6">
    <source>
        <dbReference type="ARBA" id="ARBA00022664"/>
    </source>
</evidence>
<feature type="compositionally biased region" description="Low complexity" evidence="10">
    <location>
        <begin position="933"/>
        <end position="949"/>
    </location>
</feature>
<dbReference type="Pfam" id="PF16529">
    <property type="entry name" value="Ge1_WD40"/>
    <property type="match status" value="1"/>
</dbReference>
<feature type="domain" description="Enhancer of mRNA-decapping protein 4 WD40 repeat region" evidence="11">
    <location>
        <begin position="204"/>
        <end position="515"/>
    </location>
</feature>
<organism evidence="13 14">
    <name type="scientific">Dendrobium thyrsiflorum</name>
    <name type="common">Pinecone-like raceme dendrobium</name>
    <name type="synonym">Orchid</name>
    <dbReference type="NCBI Taxonomy" id="117978"/>
    <lineage>
        <taxon>Eukaryota</taxon>
        <taxon>Viridiplantae</taxon>
        <taxon>Streptophyta</taxon>
        <taxon>Embryophyta</taxon>
        <taxon>Tracheophyta</taxon>
        <taxon>Spermatophyta</taxon>
        <taxon>Magnoliopsida</taxon>
        <taxon>Liliopsida</taxon>
        <taxon>Asparagales</taxon>
        <taxon>Orchidaceae</taxon>
        <taxon>Epidendroideae</taxon>
        <taxon>Malaxideae</taxon>
        <taxon>Dendrobiinae</taxon>
        <taxon>Dendrobium</taxon>
    </lineage>
</organism>
<feature type="compositionally biased region" description="Polar residues" evidence="10">
    <location>
        <begin position="833"/>
        <end position="855"/>
    </location>
</feature>
<reference evidence="13 14" key="1">
    <citation type="journal article" date="2024" name="Plant Biotechnol. J.">
        <title>Dendrobium thyrsiflorum genome and its molecular insights into genes involved in important horticultural traits.</title>
        <authorList>
            <person name="Chen B."/>
            <person name="Wang J.Y."/>
            <person name="Zheng P.J."/>
            <person name="Li K.L."/>
            <person name="Liang Y.M."/>
            <person name="Chen X.F."/>
            <person name="Zhang C."/>
            <person name="Zhao X."/>
            <person name="He X."/>
            <person name="Zhang G.Q."/>
            <person name="Liu Z.J."/>
            <person name="Xu Q."/>
        </authorList>
    </citation>
    <scope>NUCLEOTIDE SEQUENCE [LARGE SCALE GENOMIC DNA]</scope>
    <source>
        <strain evidence="13">GZMU011</strain>
    </source>
</reference>
<dbReference type="PROSITE" id="PS50082">
    <property type="entry name" value="WD_REPEATS_2"/>
    <property type="match status" value="2"/>
</dbReference>
<dbReference type="Gene3D" id="1.10.220.100">
    <property type="entry name" value="conserved c-terminal region of ge- 1"/>
    <property type="match status" value="1"/>
</dbReference>
<dbReference type="PROSITE" id="PS50294">
    <property type="entry name" value="WD_REPEATS_REGION"/>
    <property type="match status" value="2"/>
</dbReference>
<evidence type="ECO:0000259" key="11">
    <source>
        <dbReference type="Pfam" id="PF16529"/>
    </source>
</evidence>
<comment type="caution">
    <text evidence="13">The sequence shown here is derived from an EMBL/GenBank/DDBJ whole genome shotgun (WGS) entry which is preliminary data.</text>
</comment>
<evidence type="ECO:0000256" key="2">
    <source>
        <dbReference type="ARBA" id="ARBA00009639"/>
    </source>
</evidence>
<feature type="region of interest" description="Disordered" evidence="10">
    <location>
        <begin position="719"/>
        <end position="748"/>
    </location>
</feature>
<dbReference type="FunFam" id="2.130.10.10:FF:000232">
    <property type="entry name" value="enhancer of mRNA-decapping protein 4"/>
    <property type="match status" value="1"/>
</dbReference>
<evidence type="ECO:0000259" key="12">
    <source>
        <dbReference type="Pfam" id="PF21289"/>
    </source>
</evidence>
<dbReference type="InterPro" id="IPR049404">
    <property type="entry name" value="EDC4_C"/>
</dbReference>